<evidence type="ECO:0000313" key="3">
    <source>
        <dbReference type="Proteomes" id="UP000008827"/>
    </source>
</evidence>
<evidence type="ECO:0008006" key="4">
    <source>
        <dbReference type="Google" id="ProtNLM"/>
    </source>
</evidence>
<accession>A0A0R0KEV5</accession>
<sequence>MVENGDHIPYDDQLNEISKSQWTKQQKLRFFLNSKAWNVKGNKLSLFTGKYELFSMEENIDIKCMFRHFQTILNELRFLGRTYNNYDHIGRILRSLSRKALKNLDSISLEELVGTLKVHEQEVQQDEGLRRKASLALSTLKVNDESEEESDEDELTFISQKIHKMWRRKNDPKWRSFSRRMPRDKKDKNKSFIVCYECKNPRHFKCECPNLEKIQDKKKFFEPKEKKGLMSMWKDLDEDDKEANMCLMADTTSKESKSD</sequence>
<proteinExistence type="predicted"/>
<evidence type="ECO:0000313" key="1">
    <source>
        <dbReference type="EMBL" id="KRH62923.1"/>
    </source>
</evidence>
<dbReference type="InterPro" id="IPR036875">
    <property type="entry name" value="Znf_CCHC_sf"/>
</dbReference>
<dbReference type="Gramene" id="KRH62923">
    <property type="protein sequence ID" value="KRH62923"/>
    <property type="gene ID" value="GLYMA_04G142200"/>
</dbReference>
<reference evidence="1 2" key="1">
    <citation type="journal article" date="2010" name="Nature">
        <title>Genome sequence of the palaeopolyploid soybean.</title>
        <authorList>
            <person name="Schmutz J."/>
            <person name="Cannon S.B."/>
            <person name="Schlueter J."/>
            <person name="Ma J."/>
            <person name="Mitros T."/>
            <person name="Nelson W."/>
            <person name="Hyten D.L."/>
            <person name="Song Q."/>
            <person name="Thelen J.J."/>
            <person name="Cheng J."/>
            <person name="Xu D."/>
            <person name="Hellsten U."/>
            <person name="May G.D."/>
            <person name="Yu Y."/>
            <person name="Sakurai T."/>
            <person name="Umezawa T."/>
            <person name="Bhattacharyya M.K."/>
            <person name="Sandhu D."/>
            <person name="Valliyodan B."/>
            <person name="Lindquist E."/>
            <person name="Peto M."/>
            <person name="Grant D."/>
            <person name="Shu S."/>
            <person name="Goodstein D."/>
            <person name="Barry K."/>
            <person name="Futrell-Griggs M."/>
            <person name="Abernathy B."/>
            <person name="Du J."/>
            <person name="Tian Z."/>
            <person name="Zhu L."/>
            <person name="Gill N."/>
            <person name="Joshi T."/>
            <person name="Libault M."/>
            <person name="Sethuraman A."/>
            <person name="Zhang X.-C."/>
            <person name="Shinozaki K."/>
            <person name="Nguyen H.T."/>
            <person name="Wing R.A."/>
            <person name="Cregan P."/>
            <person name="Specht J."/>
            <person name="Grimwood J."/>
            <person name="Rokhsar D."/>
            <person name="Stacey G."/>
            <person name="Shoemaker R.C."/>
            <person name="Jackson S.A."/>
        </authorList>
    </citation>
    <scope>NUCLEOTIDE SEQUENCE</scope>
    <source>
        <strain evidence="2">cv. Williams 82</strain>
        <tissue evidence="1">Callus</tissue>
    </source>
</reference>
<keyword evidence="3" id="KW-1185">Reference proteome</keyword>
<dbReference type="InParanoid" id="A0A0R0KEV5"/>
<dbReference type="EMBL" id="CM000837">
    <property type="protein sequence ID" value="KRH62923.1"/>
    <property type="molecule type" value="Genomic_DNA"/>
</dbReference>
<dbReference type="GO" id="GO:0003676">
    <property type="term" value="F:nucleic acid binding"/>
    <property type="evidence" value="ECO:0007669"/>
    <property type="project" value="InterPro"/>
</dbReference>
<name>A0A0R0KEV5_SOYBN</name>
<dbReference type="Proteomes" id="UP000008827">
    <property type="component" value="Chromosome 4"/>
</dbReference>
<reference evidence="2" key="2">
    <citation type="submission" date="2018-02" db="UniProtKB">
        <authorList>
            <consortium name="EnsemblPlants"/>
        </authorList>
    </citation>
    <scope>IDENTIFICATION</scope>
    <source>
        <strain evidence="2">Williams 82</strain>
    </source>
</reference>
<dbReference type="AlphaFoldDB" id="A0A0R0KEV5"/>
<protein>
    <recommendedName>
        <fullName evidence="4">CCHC-type domain-containing protein</fullName>
    </recommendedName>
</protein>
<dbReference type="EnsemblPlants" id="KRH62923">
    <property type="protein sequence ID" value="KRH62923"/>
    <property type="gene ID" value="GLYMA_04G142200"/>
</dbReference>
<gene>
    <name evidence="1" type="ORF">GLYMA_04G142200</name>
</gene>
<evidence type="ECO:0000313" key="2">
    <source>
        <dbReference type="EnsemblPlants" id="KRH62923"/>
    </source>
</evidence>
<dbReference type="SUPFAM" id="SSF57756">
    <property type="entry name" value="Retrovirus zinc finger-like domains"/>
    <property type="match status" value="1"/>
</dbReference>
<reference evidence="1" key="3">
    <citation type="submission" date="2018-07" db="EMBL/GenBank/DDBJ databases">
        <title>WGS assembly of Glycine max.</title>
        <authorList>
            <person name="Schmutz J."/>
            <person name="Cannon S."/>
            <person name="Schlueter J."/>
            <person name="Ma J."/>
            <person name="Mitros T."/>
            <person name="Nelson W."/>
            <person name="Hyten D."/>
            <person name="Song Q."/>
            <person name="Thelen J."/>
            <person name="Cheng J."/>
            <person name="Xu D."/>
            <person name="Hellsten U."/>
            <person name="May G."/>
            <person name="Yu Y."/>
            <person name="Sakurai T."/>
            <person name="Umezawa T."/>
            <person name="Bhattacharyya M."/>
            <person name="Sandhu D."/>
            <person name="Valliyodan B."/>
            <person name="Lindquist E."/>
            <person name="Peto M."/>
            <person name="Grant D."/>
            <person name="Shu S."/>
            <person name="Goodstein D."/>
            <person name="Barry K."/>
            <person name="Futrell-Griggs M."/>
            <person name="Abernathy B."/>
            <person name="Du J."/>
            <person name="Tian Z."/>
            <person name="Zhu L."/>
            <person name="Gill N."/>
            <person name="Joshi T."/>
            <person name="Libault M."/>
            <person name="Sethuraman A."/>
            <person name="Zhang X."/>
            <person name="Shinozaki K."/>
            <person name="Nguyen H."/>
            <person name="Wing R."/>
            <person name="Cregan P."/>
            <person name="Specht J."/>
            <person name="Grimwood J."/>
            <person name="Rokhsar D."/>
            <person name="Stacey G."/>
            <person name="Shoemaker R."/>
            <person name="Jackson S."/>
        </authorList>
    </citation>
    <scope>NUCLEOTIDE SEQUENCE</scope>
    <source>
        <tissue evidence="1">Callus</tissue>
    </source>
</reference>
<dbReference type="GO" id="GO:0008270">
    <property type="term" value="F:zinc ion binding"/>
    <property type="evidence" value="ECO:0007669"/>
    <property type="project" value="InterPro"/>
</dbReference>
<dbReference type="OMA" id="VIEYEMF"/>
<organism evidence="1">
    <name type="scientific">Glycine max</name>
    <name type="common">Soybean</name>
    <name type="synonym">Glycine hispida</name>
    <dbReference type="NCBI Taxonomy" id="3847"/>
    <lineage>
        <taxon>Eukaryota</taxon>
        <taxon>Viridiplantae</taxon>
        <taxon>Streptophyta</taxon>
        <taxon>Embryophyta</taxon>
        <taxon>Tracheophyta</taxon>
        <taxon>Spermatophyta</taxon>
        <taxon>Magnoliopsida</taxon>
        <taxon>eudicotyledons</taxon>
        <taxon>Gunneridae</taxon>
        <taxon>Pentapetalae</taxon>
        <taxon>rosids</taxon>
        <taxon>fabids</taxon>
        <taxon>Fabales</taxon>
        <taxon>Fabaceae</taxon>
        <taxon>Papilionoideae</taxon>
        <taxon>50 kb inversion clade</taxon>
        <taxon>NPAAA clade</taxon>
        <taxon>indigoferoid/millettioid clade</taxon>
        <taxon>Phaseoleae</taxon>
        <taxon>Glycine</taxon>
        <taxon>Glycine subgen. Soja</taxon>
    </lineage>
</organism>